<sequence length="658" mass="71705">MATVASSPDTTTNTTELLQNMTLGSETRTIAVPEPAKKNGHGPANDVPKPFNTNASFVPNGHPSTEYYYGGYDGQGGYVNDWSNIYPSYVNANGGMAQGVYGDGGSYMYPQNYGYPPYGSYPSPSSSPTIPHDEKLFGLQQYQYPSYYPSPASANGTYGANKVNSQGGKTSATGAEHVPSSVLNKGSTTTGTNGYSSNNTGSNDSYQRAGYSSYVPASGYQNPSVGTQPSYPSDPLFSDRQSKHGAKFGLSSPAMSAKDYSSQRNTTIPQPLPQFTNLHSSMQSSGLGLYSGYGNGLYPSNAMYGQYGSTYRGRSNFGSTAYGSRTSSYDSKYKSSNYGRAFDHVKRNVDGFGELNKGPRGSNSSDDKNVKSVGPVTLLLKGQDLPIKSDNQEVNPVPNKQPYNGEDLSETYSDAKFFVIKSYSEDDIHKSMKYNVWTSTPNGNKKLDAAYQEAKEKAVACPIFLLFSVNTSGQFVGLAEMVSPVDFDRTVEYWQQDRWTGCFSVKWHIIKDIPNNELRHITLENNENKPVTNSRDTQEVKFEKGIEILKIFKEYSSKTCILDDFAFYEGREKTILEKKAKEQSFTKEILQVTKSNDLTTNGTDILPKSNDGTLAKELVIADAAGSEKVVEVNGTPTSPTQPPADSSNNGLTSDNIKQ</sequence>
<gene>
    <name evidence="1" type="ORF">MILVUS5_LOCUS7738</name>
</gene>
<protein>
    <submittedName>
        <fullName evidence="1">Uncharacterized protein</fullName>
    </submittedName>
</protein>
<evidence type="ECO:0000313" key="1">
    <source>
        <dbReference type="EMBL" id="CAJ2637373.1"/>
    </source>
</evidence>
<keyword evidence="2" id="KW-1185">Reference proteome</keyword>
<evidence type="ECO:0000313" key="2">
    <source>
        <dbReference type="Proteomes" id="UP001177021"/>
    </source>
</evidence>
<comment type="caution">
    <text evidence="1">The sequence shown here is derived from an EMBL/GenBank/DDBJ whole genome shotgun (WGS) entry which is preliminary data.</text>
</comment>
<dbReference type="Proteomes" id="UP001177021">
    <property type="component" value="Unassembled WGS sequence"/>
</dbReference>
<dbReference type="EMBL" id="CASHSV030000013">
    <property type="protein sequence ID" value="CAJ2637373.1"/>
    <property type="molecule type" value="Genomic_DNA"/>
</dbReference>
<organism evidence="1 2">
    <name type="scientific">Trifolium pratense</name>
    <name type="common">Red clover</name>
    <dbReference type="NCBI Taxonomy" id="57577"/>
    <lineage>
        <taxon>Eukaryota</taxon>
        <taxon>Viridiplantae</taxon>
        <taxon>Streptophyta</taxon>
        <taxon>Embryophyta</taxon>
        <taxon>Tracheophyta</taxon>
        <taxon>Spermatophyta</taxon>
        <taxon>Magnoliopsida</taxon>
        <taxon>eudicotyledons</taxon>
        <taxon>Gunneridae</taxon>
        <taxon>Pentapetalae</taxon>
        <taxon>rosids</taxon>
        <taxon>fabids</taxon>
        <taxon>Fabales</taxon>
        <taxon>Fabaceae</taxon>
        <taxon>Papilionoideae</taxon>
        <taxon>50 kb inversion clade</taxon>
        <taxon>NPAAA clade</taxon>
        <taxon>Hologalegina</taxon>
        <taxon>IRL clade</taxon>
        <taxon>Trifolieae</taxon>
        <taxon>Trifolium</taxon>
    </lineage>
</organism>
<name>A0ACB0J0R6_TRIPR</name>
<reference evidence="1" key="1">
    <citation type="submission" date="2023-10" db="EMBL/GenBank/DDBJ databases">
        <authorList>
            <person name="Rodriguez Cubillos JULIANA M."/>
            <person name="De Vega J."/>
        </authorList>
    </citation>
    <scope>NUCLEOTIDE SEQUENCE</scope>
</reference>
<proteinExistence type="predicted"/>
<accession>A0ACB0J0R6</accession>